<dbReference type="InterPro" id="IPR036047">
    <property type="entry name" value="F-box-like_dom_sf"/>
</dbReference>
<organism evidence="1 2">
    <name type="scientific">Hibiscus sabdariffa</name>
    <name type="common">roselle</name>
    <dbReference type="NCBI Taxonomy" id="183260"/>
    <lineage>
        <taxon>Eukaryota</taxon>
        <taxon>Viridiplantae</taxon>
        <taxon>Streptophyta</taxon>
        <taxon>Embryophyta</taxon>
        <taxon>Tracheophyta</taxon>
        <taxon>Spermatophyta</taxon>
        <taxon>Magnoliopsida</taxon>
        <taxon>eudicotyledons</taxon>
        <taxon>Gunneridae</taxon>
        <taxon>Pentapetalae</taxon>
        <taxon>rosids</taxon>
        <taxon>malvids</taxon>
        <taxon>Malvales</taxon>
        <taxon>Malvaceae</taxon>
        <taxon>Malvoideae</taxon>
        <taxon>Hibiscus</taxon>
    </lineage>
</organism>
<accession>A0ABR2C662</accession>
<dbReference type="Pfam" id="PF00646">
    <property type="entry name" value="F-box"/>
    <property type="match status" value="1"/>
</dbReference>
<dbReference type="Gene3D" id="1.20.1280.50">
    <property type="match status" value="1"/>
</dbReference>
<dbReference type="InterPro" id="IPR006566">
    <property type="entry name" value="FBD"/>
</dbReference>
<keyword evidence="2" id="KW-1185">Reference proteome</keyword>
<dbReference type="EMBL" id="JBBPBM010000065">
    <property type="protein sequence ID" value="KAK8514908.1"/>
    <property type="molecule type" value="Genomic_DNA"/>
</dbReference>
<dbReference type="PANTHER" id="PTHR31900:SF27">
    <property type="entry name" value="FBD DOMAIN-CONTAINING PROTEIN"/>
    <property type="match status" value="1"/>
</dbReference>
<dbReference type="Gene3D" id="3.80.10.10">
    <property type="entry name" value="Ribonuclease Inhibitor"/>
    <property type="match status" value="1"/>
</dbReference>
<name>A0ABR2C662_9ROSI</name>
<dbReference type="PANTHER" id="PTHR31900">
    <property type="entry name" value="F-BOX/RNI SUPERFAMILY PROTEIN-RELATED"/>
    <property type="match status" value="1"/>
</dbReference>
<dbReference type="Pfam" id="PF24758">
    <property type="entry name" value="LRR_At5g56370"/>
    <property type="match status" value="1"/>
</dbReference>
<evidence type="ECO:0000313" key="2">
    <source>
        <dbReference type="Proteomes" id="UP001472677"/>
    </source>
</evidence>
<dbReference type="SMART" id="SM00579">
    <property type="entry name" value="FBD"/>
    <property type="match status" value="1"/>
</dbReference>
<sequence>MAKRAKYEGFIDSLPDSILCHILSFLSVRDAVRTSVLSRRWRYLFTSSISNIDLDCSSYPWPSPVTEELNNSFKKFVDRLFFNPDHLRLERIRVSDHSLGADFLTIYNWLCAALWRGVKEIELYLYNVAIPELPSLLFTCSSLVKLILFISYWEMKVPTNAYLPNLRTLHLSYVRIVDGCSFPRLISGCPVLEDLGLCDCSIDGTSELNISSLSLKRLVLDFDTLVDISTYRGRNDFDHTIVIDAPSLVYFEYLCLAAGGYTLNMGSLETADITIFHYSDADRERSAALLQGICNARVLHLSITDFDAPLFRLPPDPVLAFNNLVELKFMNPCEYRMVSVTWTVEFLCCVPNLKTFTLVLGGADIEFESLLEKVPSCLLYHLKEISIIHYRGVTHMFELVSYFLKHASVLEKLSMSSINALQECQSSIMEILWSLPKKSNKCKFEID</sequence>
<dbReference type="InterPro" id="IPR055411">
    <property type="entry name" value="LRR_FXL15/At3g58940/PEG3-like"/>
</dbReference>
<dbReference type="PROSITE" id="PS50181">
    <property type="entry name" value="FBOX"/>
    <property type="match status" value="1"/>
</dbReference>
<protein>
    <submittedName>
        <fullName evidence="1">Uncharacterized protein</fullName>
    </submittedName>
</protein>
<dbReference type="InterPro" id="IPR050232">
    <property type="entry name" value="FBL13/AtMIF1-like"/>
</dbReference>
<reference evidence="1 2" key="1">
    <citation type="journal article" date="2024" name="G3 (Bethesda)">
        <title>Genome assembly of Hibiscus sabdariffa L. provides insights into metabolisms of medicinal natural products.</title>
        <authorList>
            <person name="Kim T."/>
        </authorList>
    </citation>
    <scope>NUCLEOTIDE SEQUENCE [LARGE SCALE GENOMIC DNA]</scope>
    <source>
        <strain evidence="1">TK-2024</strain>
        <tissue evidence="1">Old leaves</tissue>
    </source>
</reference>
<dbReference type="SUPFAM" id="SSF81383">
    <property type="entry name" value="F-box domain"/>
    <property type="match status" value="1"/>
</dbReference>
<dbReference type="InterPro" id="IPR001810">
    <property type="entry name" value="F-box_dom"/>
</dbReference>
<dbReference type="SMART" id="SM00256">
    <property type="entry name" value="FBOX"/>
    <property type="match status" value="1"/>
</dbReference>
<evidence type="ECO:0000313" key="1">
    <source>
        <dbReference type="EMBL" id="KAK8514908.1"/>
    </source>
</evidence>
<proteinExistence type="predicted"/>
<comment type="caution">
    <text evidence="1">The sequence shown here is derived from an EMBL/GenBank/DDBJ whole genome shotgun (WGS) entry which is preliminary data.</text>
</comment>
<gene>
    <name evidence="1" type="ORF">V6N12_001073</name>
</gene>
<dbReference type="Pfam" id="PF08387">
    <property type="entry name" value="FBD"/>
    <property type="match status" value="1"/>
</dbReference>
<dbReference type="InterPro" id="IPR053781">
    <property type="entry name" value="F-box_AtFBL13-like"/>
</dbReference>
<dbReference type="InterPro" id="IPR032675">
    <property type="entry name" value="LRR_dom_sf"/>
</dbReference>
<dbReference type="SUPFAM" id="SSF52058">
    <property type="entry name" value="L domain-like"/>
    <property type="match status" value="1"/>
</dbReference>
<dbReference type="CDD" id="cd22160">
    <property type="entry name" value="F-box_AtFBL13-like"/>
    <property type="match status" value="1"/>
</dbReference>
<dbReference type="Proteomes" id="UP001472677">
    <property type="component" value="Unassembled WGS sequence"/>
</dbReference>